<gene>
    <name evidence="3" type="ORF">BBIA_2141</name>
</gene>
<dbReference type="Pfam" id="PF06605">
    <property type="entry name" value="Prophage_tail"/>
    <property type="match status" value="1"/>
</dbReference>
<evidence type="ECO:0000313" key="4">
    <source>
        <dbReference type="Proteomes" id="UP000029108"/>
    </source>
</evidence>
<evidence type="ECO:0000256" key="1">
    <source>
        <dbReference type="SAM" id="MobiDB-lite"/>
    </source>
</evidence>
<dbReference type="eggNOG" id="COG4926">
    <property type="taxonomic scope" value="Bacteria"/>
</dbReference>
<dbReference type="RefSeq" id="WP_051923865.1">
    <property type="nucleotide sequence ID" value="NZ_JGYN01000018.1"/>
</dbReference>
<comment type="caution">
    <text evidence="3">The sequence shown here is derived from an EMBL/GenBank/DDBJ whole genome shotgun (WGS) entry which is preliminary data.</text>
</comment>
<evidence type="ECO:0000259" key="2">
    <source>
        <dbReference type="Pfam" id="PF06605"/>
    </source>
</evidence>
<name>A0A086ZU08_9BIFI</name>
<sequence>MRFRLLDRWGNPLGDLENVIRADRTQSVDGTDTLDITTTSTINKDERILIQDGMGRWLEYICTSSDVSRSEGNPAITTAYCSNSIIELSRSYIAKTRNRDSNSVGCATNALDGTRWKVGRVEQGSLLHIANISMFRMSSLEALQETCKTFGLEIETQIELSQDGSTVATRTVNLYNQRGRTVTTKRFEYGKDLTKVTRTVDADDVVTRLYGWGKGIEKTDENGDTTGGYSRKITFADINDGKEYVEDDSLIAQWGIVGPDGTKQHAVGQIQFADCEHPEELLRLTKEAFKTRSQPVLSYTADVIALAKAGYDVEGTDLGDSVQIVDTTFTPALRVEGRVTKIEEDLVGGVADMKLTLGNITSSFTQRQAAQEQALDKMIANSSTWDDAATGTENYMHDLIDRVNEILNENGGYTYLVPGQGIYVYDKPRDQNPTQVIQIGGGYWRIASSKKANGDWDFRNLASGKGIFANVLFTGRISDAAGRNWWDLDTGEFRLSSTTQLDAGTLADLASKDYAANLQTEAKNWAKEYANQVGADTLGSAKADATQKAGQALTDAKADATSKAEQALSDAKANAAAGDKSTWDSAQKDATAKADQAEANANKHSDENDAKTLTSSKSYSDTVAEKTLAAAKAFATDQSKSQVDTLEKELTQTYIFNKLTNNGQAQGIALAGGLLYINATYIDTGIIKGGKSYWNLDTGKLYLEDGEFISATITGSTLNGDVINGATVNTPKIVGASEGSTFISNDGNSWLKFGQFTSIRNEIGSGQAFGLQVKSSDAALQLAKSYLQLLVDSGSTSSRVDLSPSKSALVYNNSHVQVSSDAIRLFLDADSYITIAQNQITFQSGSGNMYLDNNGLHASIAGLDVTMPKSGVYSGNTNGYGEIRFAHGCGYTPTVVVSMSYTNTDAGIHFHPVVQSVDSTYCMVRFVRNDKDAWVSDVQKVSVQWIAY</sequence>
<reference evidence="3 4" key="1">
    <citation type="submission" date="2014-03" db="EMBL/GenBank/DDBJ databases">
        <title>Genomics of Bifidobacteria.</title>
        <authorList>
            <person name="Ventura M."/>
            <person name="Milani C."/>
            <person name="Lugli G.A."/>
        </authorList>
    </citation>
    <scope>NUCLEOTIDE SEQUENCE [LARGE SCALE GENOMIC DNA]</scope>
    <source>
        <strain evidence="3 4">DSM 23969</strain>
    </source>
</reference>
<dbReference type="NCBIfam" id="TIGR01665">
    <property type="entry name" value="put_anti_recept"/>
    <property type="match status" value="1"/>
</dbReference>
<dbReference type="InterPro" id="IPR007119">
    <property type="entry name" value="Phage_tail_spike_N"/>
</dbReference>
<proteinExistence type="predicted"/>
<feature type="domain" description="Tail spike" evidence="2">
    <location>
        <begin position="108"/>
        <end position="370"/>
    </location>
</feature>
<keyword evidence="4" id="KW-1185">Reference proteome</keyword>
<dbReference type="AlphaFoldDB" id="A0A086ZU08"/>
<organism evidence="3 4">
    <name type="scientific">Bifidobacterium biavatii DSM 23969</name>
    <dbReference type="NCBI Taxonomy" id="1437608"/>
    <lineage>
        <taxon>Bacteria</taxon>
        <taxon>Bacillati</taxon>
        <taxon>Actinomycetota</taxon>
        <taxon>Actinomycetes</taxon>
        <taxon>Bifidobacteriales</taxon>
        <taxon>Bifidobacteriaceae</taxon>
        <taxon>Bifidobacterium</taxon>
    </lineage>
</organism>
<feature type="compositionally biased region" description="Basic and acidic residues" evidence="1">
    <location>
        <begin position="586"/>
        <end position="610"/>
    </location>
</feature>
<evidence type="ECO:0000313" key="3">
    <source>
        <dbReference type="EMBL" id="KFI50008.1"/>
    </source>
</evidence>
<feature type="region of interest" description="Disordered" evidence="1">
    <location>
        <begin position="571"/>
        <end position="616"/>
    </location>
</feature>
<accession>A0A086ZU08</accession>
<dbReference type="InterPro" id="IPR010572">
    <property type="entry name" value="Tail_dom"/>
</dbReference>
<dbReference type="EMBL" id="JGYN01000018">
    <property type="protein sequence ID" value="KFI50008.1"/>
    <property type="molecule type" value="Genomic_DNA"/>
</dbReference>
<protein>
    <submittedName>
        <fullName evidence="3">Phage minor structural protein, N-terminal region</fullName>
    </submittedName>
</protein>
<dbReference type="Proteomes" id="UP000029108">
    <property type="component" value="Unassembled WGS sequence"/>
</dbReference>